<dbReference type="Proteomes" id="UP000225706">
    <property type="component" value="Unassembled WGS sequence"/>
</dbReference>
<dbReference type="EMBL" id="LSMT01000201">
    <property type="protein sequence ID" value="PFX23646.1"/>
    <property type="molecule type" value="Genomic_DNA"/>
</dbReference>
<comment type="caution">
    <text evidence="1">The sequence shown here is derived from an EMBL/GenBank/DDBJ whole genome shotgun (WGS) entry which is preliminary data.</text>
</comment>
<evidence type="ECO:0000313" key="1">
    <source>
        <dbReference type="EMBL" id="PFX23646.1"/>
    </source>
</evidence>
<dbReference type="AlphaFoldDB" id="A0A2B4S2K5"/>
<name>A0A2B4S2K5_STYPI</name>
<evidence type="ECO:0000313" key="2">
    <source>
        <dbReference type="Proteomes" id="UP000225706"/>
    </source>
</evidence>
<gene>
    <name evidence="1" type="ORF">AWC38_SpisGene11806</name>
</gene>
<accession>A0A2B4S2K5</accession>
<protein>
    <submittedName>
        <fullName evidence="1">Uncharacterized protein</fullName>
    </submittedName>
</protein>
<keyword evidence="2" id="KW-1185">Reference proteome</keyword>
<reference evidence="2" key="1">
    <citation type="journal article" date="2017" name="bioRxiv">
        <title>Comparative analysis of the genomes of Stylophora pistillata and Acropora digitifera provides evidence for extensive differences between species of corals.</title>
        <authorList>
            <person name="Voolstra C.R."/>
            <person name="Li Y."/>
            <person name="Liew Y.J."/>
            <person name="Baumgarten S."/>
            <person name="Zoccola D."/>
            <person name="Flot J.-F."/>
            <person name="Tambutte S."/>
            <person name="Allemand D."/>
            <person name="Aranda M."/>
        </authorList>
    </citation>
    <scope>NUCLEOTIDE SEQUENCE [LARGE SCALE GENOMIC DNA]</scope>
</reference>
<sequence>MSIREEFLLRNDALYTLNFNQTGFPRNWRNVVNRQHYRAILQQNRKVRAEDDLGQQLVDALRRSIIDTLSDIGEGELIQNRDQVHFNLQSVRLPHAFQSATFTVVEILNNSPRLAAYLDALAEKLNSNEALEQGHAMDVDFTYIRRPQLGRGRNKLLKGFTYEQFTSKTCIVKIRNNDDLCCARAIVTMRARHFKDQTGMHKAEYENLKRGRGIQETQARELHSQAQVPEGSCDKEAEVKCGVCHRLFFGPSCFEKHKQNGVCDEEQICPIRFKVVRKRELRICKRTKRVIPHQCHVAQCYGCGLDIDLLRHKCFIPKVDPKDDECGPAELQIFRRRNLRYAAEQTPDEERHSKKPPTLKIFADYETYLEEGTKQHNPILVRCQRDDEDEIESFYGGDCSERFLEYLDEQTFNEEHEECHVIVFP</sequence>
<proteinExistence type="predicted"/>
<organism evidence="1 2">
    <name type="scientific">Stylophora pistillata</name>
    <name type="common">Smooth cauliflower coral</name>
    <dbReference type="NCBI Taxonomy" id="50429"/>
    <lineage>
        <taxon>Eukaryota</taxon>
        <taxon>Metazoa</taxon>
        <taxon>Cnidaria</taxon>
        <taxon>Anthozoa</taxon>
        <taxon>Hexacorallia</taxon>
        <taxon>Scleractinia</taxon>
        <taxon>Astrocoeniina</taxon>
        <taxon>Pocilloporidae</taxon>
        <taxon>Stylophora</taxon>
    </lineage>
</organism>